<name>A0A512D751_9CELL</name>
<dbReference type="EC" id="3.4.21.89" evidence="4 8"/>
<dbReference type="Proteomes" id="UP000321181">
    <property type="component" value="Unassembled WGS sequence"/>
</dbReference>
<dbReference type="RefSeq" id="WP_146898377.1">
    <property type="nucleotide sequence ID" value="NZ_BAAARM010000001.1"/>
</dbReference>
<dbReference type="PRINTS" id="PR00727">
    <property type="entry name" value="LEADERPTASE"/>
</dbReference>
<feature type="active site" evidence="7">
    <location>
        <position position="86"/>
    </location>
</feature>
<comment type="subcellular location">
    <subcellularLocation>
        <location evidence="2">Cell membrane</location>
        <topology evidence="2">Single-pass type II membrane protein</topology>
    </subcellularLocation>
    <subcellularLocation>
        <location evidence="8">Membrane</location>
        <topology evidence="8">Single-pass type II membrane protein</topology>
    </subcellularLocation>
</comment>
<dbReference type="GO" id="GO:0006465">
    <property type="term" value="P:signal peptide processing"/>
    <property type="evidence" value="ECO:0007669"/>
    <property type="project" value="InterPro"/>
</dbReference>
<evidence type="ECO:0000256" key="5">
    <source>
        <dbReference type="ARBA" id="ARBA00022670"/>
    </source>
</evidence>
<keyword evidence="6 8" id="KW-0378">Hydrolase</keyword>
<keyword evidence="8" id="KW-0812">Transmembrane</keyword>
<dbReference type="GO" id="GO:0005886">
    <property type="term" value="C:plasma membrane"/>
    <property type="evidence" value="ECO:0007669"/>
    <property type="project" value="UniProtKB-SubCell"/>
</dbReference>
<dbReference type="InterPro" id="IPR019533">
    <property type="entry name" value="Peptidase_S26"/>
</dbReference>
<feature type="domain" description="Peptidase S26" evidence="9">
    <location>
        <begin position="19"/>
        <end position="165"/>
    </location>
</feature>
<evidence type="ECO:0000256" key="2">
    <source>
        <dbReference type="ARBA" id="ARBA00004401"/>
    </source>
</evidence>
<feature type="transmembrane region" description="Helical" evidence="8">
    <location>
        <begin position="20"/>
        <end position="41"/>
    </location>
</feature>
<comment type="caution">
    <text evidence="10">The sequence shown here is derived from an EMBL/GenBank/DDBJ whole genome shotgun (WGS) entry which is preliminary data.</text>
</comment>
<keyword evidence="8" id="KW-0472">Membrane</keyword>
<dbReference type="InterPro" id="IPR019758">
    <property type="entry name" value="Pept_S26A_signal_pept_1_CS"/>
</dbReference>
<dbReference type="OrthoDB" id="9815782at2"/>
<dbReference type="PANTHER" id="PTHR43390:SF1">
    <property type="entry name" value="CHLOROPLAST PROCESSING PEPTIDASE"/>
    <property type="match status" value="1"/>
</dbReference>
<gene>
    <name evidence="10" type="ORF">CAE01nite_00360</name>
</gene>
<feature type="active site" evidence="7">
    <location>
        <position position="45"/>
    </location>
</feature>
<evidence type="ECO:0000256" key="6">
    <source>
        <dbReference type="ARBA" id="ARBA00022801"/>
    </source>
</evidence>
<dbReference type="AlphaFoldDB" id="A0A512D751"/>
<evidence type="ECO:0000313" key="10">
    <source>
        <dbReference type="EMBL" id="GEO32311.1"/>
    </source>
</evidence>
<comment type="similarity">
    <text evidence="3 8">Belongs to the peptidase S26 family.</text>
</comment>
<dbReference type="Gene3D" id="2.10.109.10">
    <property type="entry name" value="Umud Fragment, subunit A"/>
    <property type="match status" value="1"/>
</dbReference>
<dbReference type="PROSITE" id="PS00761">
    <property type="entry name" value="SPASE_I_3"/>
    <property type="match status" value="1"/>
</dbReference>
<dbReference type="InterPro" id="IPR000223">
    <property type="entry name" value="Pept_S26A_signal_pept_1"/>
</dbReference>
<dbReference type="NCBIfam" id="TIGR02227">
    <property type="entry name" value="sigpep_I_bact"/>
    <property type="match status" value="1"/>
</dbReference>
<organism evidence="10 11">
    <name type="scientific">Cellulomonas aerilata</name>
    <dbReference type="NCBI Taxonomy" id="515326"/>
    <lineage>
        <taxon>Bacteria</taxon>
        <taxon>Bacillati</taxon>
        <taxon>Actinomycetota</taxon>
        <taxon>Actinomycetes</taxon>
        <taxon>Micrococcales</taxon>
        <taxon>Cellulomonadaceae</taxon>
        <taxon>Cellulomonas</taxon>
    </lineage>
</organism>
<evidence type="ECO:0000256" key="8">
    <source>
        <dbReference type="RuleBase" id="RU362042"/>
    </source>
</evidence>
<proteinExistence type="inferred from homology"/>
<evidence type="ECO:0000259" key="9">
    <source>
        <dbReference type="Pfam" id="PF10502"/>
    </source>
</evidence>
<keyword evidence="11" id="KW-1185">Reference proteome</keyword>
<evidence type="ECO:0000256" key="1">
    <source>
        <dbReference type="ARBA" id="ARBA00000677"/>
    </source>
</evidence>
<dbReference type="PANTHER" id="PTHR43390">
    <property type="entry name" value="SIGNAL PEPTIDASE I"/>
    <property type="match status" value="1"/>
</dbReference>
<evidence type="ECO:0000256" key="7">
    <source>
        <dbReference type="PIRSR" id="PIRSR600223-1"/>
    </source>
</evidence>
<dbReference type="PROSITE" id="PS00501">
    <property type="entry name" value="SPASE_I_1"/>
    <property type="match status" value="1"/>
</dbReference>
<dbReference type="SUPFAM" id="SSF51306">
    <property type="entry name" value="LexA/Signal peptidase"/>
    <property type="match status" value="1"/>
</dbReference>
<protein>
    <recommendedName>
        <fullName evidence="4 8">Signal peptidase I</fullName>
        <ecNumber evidence="4 8">3.4.21.89</ecNumber>
    </recommendedName>
</protein>
<reference evidence="10 11" key="1">
    <citation type="submission" date="2019-07" db="EMBL/GenBank/DDBJ databases">
        <title>Whole genome shotgun sequence of Cellulomonas aerilata NBRC 106308.</title>
        <authorList>
            <person name="Hosoyama A."/>
            <person name="Uohara A."/>
            <person name="Ohji S."/>
            <person name="Ichikawa N."/>
        </authorList>
    </citation>
    <scope>NUCLEOTIDE SEQUENCE [LARGE SCALE GENOMIC DNA]</scope>
    <source>
        <strain evidence="10 11">NBRC 106308</strain>
    </source>
</reference>
<dbReference type="Pfam" id="PF10502">
    <property type="entry name" value="Peptidase_S26"/>
    <property type="match status" value="1"/>
</dbReference>
<dbReference type="CDD" id="cd06530">
    <property type="entry name" value="S26_SPase_I"/>
    <property type="match status" value="1"/>
</dbReference>
<dbReference type="GO" id="GO:0004252">
    <property type="term" value="F:serine-type endopeptidase activity"/>
    <property type="evidence" value="ECO:0007669"/>
    <property type="project" value="InterPro"/>
</dbReference>
<sequence length="167" mass="17904">MGRRGAVRPARTHGRRDASAVVAVVAVVVAIRALLLVPVTVDGSSMEPTLADGDVVLVLRTADATDRLRHGDLVVFRGDSESLSVKRVVGLPDDRVAMLDARLTVDGRVVDEPYVDHSRIDGTYLGEVVVPAGSVFVLGDNRARSTDSREYGPVSEADLVGRVLLHW</sequence>
<evidence type="ECO:0000313" key="11">
    <source>
        <dbReference type="Proteomes" id="UP000321181"/>
    </source>
</evidence>
<dbReference type="InterPro" id="IPR019756">
    <property type="entry name" value="Pept_S26A_signal_pept_1_Ser-AS"/>
</dbReference>
<dbReference type="EMBL" id="BJYY01000001">
    <property type="protein sequence ID" value="GEO32311.1"/>
    <property type="molecule type" value="Genomic_DNA"/>
</dbReference>
<dbReference type="GO" id="GO:0009003">
    <property type="term" value="F:signal peptidase activity"/>
    <property type="evidence" value="ECO:0007669"/>
    <property type="project" value="UniProtKB-EC"/>
</dbReference>
<keyword evidence="5 8" id="KW-0645">Protease</keyword>
<evidence type="ECO:0000256" key="4">
    <source>
        <dbReference type="ARBA" id="ARBA00013208"/>
    </source>
</evidence>
<keyword evidence="8" id="KW-1133">Transmembrane helix</keyword>
<accession>A0A512D751</accession>
<dbReference type="InterPro" id="IPR036286">
    <property type="entry name" value="LexA/Signal_pep-like_sf"/>
</dbReference>
<comment type="catalytic activity">
    <reaction evidence="1 8">
        <text>Cleavage of hydrophobic, N-terminal signal or leader sequences from secreted and periplasmic proteins.</text>
        <dbReference type="EC" id="3.4.21.89"/>
    </reaction>
</comment>
<evidence type="ECO:0000256" key="3">
    <source>
        <dbReference type="ARBA" id="ARBA00009370"/>
    </source>
</evidence>